<evidence type="ECO:0000313" key="3">
    <source>
        <dbReference type="EMBL" id="OIR16659.1"/>
    </source>
</evidence>
<comment type="caution">
    <text evidence="3">The sequence shown here is derived from an EMBL/GenBank/DDBJ whole genome shotgun (WGS) entry which is preliminary data.</text>
</comment>
<dbReference type="Proteomes" id="UP000183815">
    <property type="component" value="Unassembled WGS sequence"/>
</dbReference>
<dbReference type="PANTHER" id="PTHR30255">
    <property type="entry name" value="SINGLE-STRANDED-DNA-SPECIFIC EXONUCLEASE RECJ"/>
    <property type="match status" value="1"/>
</dbReference>
<dbReference type="InterPro" id="IPR038763">
    <property type="entry name" value="DHH_sf"/>
</dbReference>
<feature type="domain" description="DDH" evidence="1">
    <location>
        <begin position="21"/>
        <end position="153"/>
    </location>
</feature>
<accession>A0A1J5T965</accession>
<dbReference type="Pfam" id="PF02272">
    <property type="entry name" value="DHHA1"/>
    <property type="match status" value="1"/>
</dbReference>
<name>A0A1J5T965_9ARCH</name>
<dbReference type="Pfam" id="PF01368">
    <property type="entry name" value="DHH"/>
    <property type="match status" value="1"/>
</dbReference>
<dbReference type="GO" id="GO:0004527">
    <property type="term" value="F:exonuclease activity"/>
    <property type="evidence" value="ECO:0007669"/>
    <property type="project" value="UniProtKB-KW"/>
</dbReference>
<dbReference type="GO" id="GO:0003676">
    <property type="term" value="F:nucleic acid binding"/>
    <property type="evidence" value="ECO:0007669"/>
    <property type="project" value="InterPro"/>
</dbReference>
<sequence>MDIWDSAKEIANKLSDTKHPIRLISHNDADGISSSAILALSLSRENKNFHLSNVKGFNQEVIDRLKKESNHIIVITDLGSGQIELLNDLDDDVIVIDHHLGHGTVPSHVYELNAHKVGINGTYEACAASLAFTVSISMNEKNWDLAPLAIAGIVGDRQNVGGLRGHNKELVDAAIKNKSINVVDSLSLYGTNLRDALTYSVEPYILNYTGIPSKMDSVLKELNIDGSTKISMLTDNQISLLGSWIITKLIAQGAAPEQFDSLFTSQYFSDRMDFDSATLSNLLNSCGNHDDTATGVGVCFNNQNSIEQSKKYQSDSQKLILESMGKAYENLETLSSIQYFYTDNPSIKGAVCGLSMCQFLDQNKPTLVLSKNEEKVFISSRGTKSLVSKGLNLAEAMRDASSNFNGQGGGHPIASGATIPLGSESDFLETVNQIVSVQLST</sequence>
<reference evidence="3 4" key="1">
    <citation type="submission" date="2016-08" db="EMBL/GenBank/DDBJ databases">
        <title>New Insights into Marine Group III Euryarchaeota, from dark to light.</title>
        <authorList>
            <person name="Haro-Moreno J.M."/>
            <person name="Rodriguez-Valera F."/>
            <person name="Lopez-Garcia P."/>
            <person name="Moreira D."/>
            <person name="Martin-Cuadrado A.B."/>
        </authorList>
    </citation>
    <scope>NUCLEOTIDE SEQUENCE [LARGE SCALE GENOMIC DNA]</scope>
    <source>
        <strain evidence="3">CG-Bathy1</strain>
    </source>
</reference>
<dbReference type="SUPFAM" id="SSF64182">
    <property type="entry name" value="DHH phosphoesterases"/>
    <property type="match status" value="1"/>
</dbReference>
<evidence type="ECO:0000259" key="1">
    <source>
        <dbReference type="Pfam" id="PF01368"/>
    </source>
</evidence>
<organism evidence="3 4">
    <name type="scientific">Marine Group III euryarchaeote CG-Bathy1</name>
    <dbReference type="NCBI Taxonomy" id="1889001"/>
    <lineage>
        <taxon>Archaea</taxon>
        <taxon>Methanobacteriati</taxon>
        <taxon>Thermoplasmatota</taxon>
        <taxon>Thermoplasmata</taxon>
        <taxon>Candidatus Thermoprofundales</taxon>
    </lineage>
</organism>
<feature type="domain" description="DHHA1" evidence="2">
    <location>
        <begin position="362"/>
        <end position="436"/>
    </location>
</feature>
<dbReference type="Gene3D" id="3.90.1640.30">
    <property type="match status" value="1"/>
</dbReference>
<dbReference type="AlphaFoldDB" id="A0A1J5T965"/>
<dbReference type="EMBL" id="MIYU01000012">
    <property type="protein sequence ID" value="OIR16659.1"/>
    <property type="molecule type" value="Genomic_DNA"/>
</dbReference>
<dbReference type="Gene3D" id="3.10.310.30">
    <property type="match status" value="1"/>
</dbReference>
<dbReference type="PANTHER" id="PTHR30255:SF2">
    <property type="entry name" value="SINGLE-STRANDED-DNA-SPECIFIC EXONUCLEASE RECJ"/>
    <property type="match status" value="1"/>
</dbReference>
<gene>
    <name evidence="3" type="ORF">BEU04_01620</name>
</gene>
<evidence type="ECO:0000259" key="2">
    <source>
        <dbReference type="Pfam" id="PF02272"/>
    </source>
</evidence>
<protein>
    <submittedName>
        <fullName evidence="3">Uncharacterized protein</fullName>
    </submittedName>
</protein>
<proteinExistence type="predicted"/>
<dbReference type="InterPro" id="IPR001667">
    <property type="entry name" value="DDH_dom"/>
</dbReference>
<dbReference type="InterPro" id="IPR003156">
    <property type="entry name" value="DHHA1_dom"/>
</dbReference>
<evidence type="ECO:0000313" key="4">
    <source>
        <dbReference type="Proteomes" id="UP000183815"/>
    </source>
</evidence>
<dbReference type="InterPro" id="IPR051673">
    <property type="entry name" value="SSDNA_exonuclease_RecJ"/>
</dbReference>